<dbReference type="Pfam" id="PF23344">
    <property type="entry name" value="ZP-N"/>
    <property type="match status" value="1"/>
</dbReference>
<proteinExistence type="predicted"/>
<dbReference type="InterPro" id="IPR036383">
    <property type="entry name" value="TSP1_rpt_sf"/>
</dbReference>
<keyword evidence="2" id="KW-0812">Transmembrane</keyword>
<feature type="domain" description="MAM" evidence="3">
    <location>
        <begin position="15"/>
        <end position="109"/>
    </location>
</feature>
<evidence type="ECO:0000256" key="1">
    <source>
        <dbReference type="ARBA" id="ARBA00023157"/>
    </source>
</evidence>
<dbReference type="Gene3D" id="2.60.40.4100">
    <property type="entry name" value="Zona pellucida, ZP-C domain"/>
    <property type="match status" value="1"/>
</dbReference>
<sequence>MYIESSTPAKTGDVARLFSPETSGPCLEFYFHMFGQQMGTLQVYTRLSGSTDMQLQWELSGDRGDTWNRAVINHNITGNYQVIFHGDIGGFLSDIAIDDVTTWNETCEAFGGWGDWGNWTDCTATCDGGIQNRTRYCDSPPPPYGFTCVGDDDGDMADTEQQECNKQPCPVCEIPPAPLLACNFDRDLCGFQQDITNDDLDWTKHNHATPNRLYAVQNNVPSAQTGPFHDHTLGQYHAGYYMYIESSTPAQTGDVARLISPETSGPCLEFYFHMFGQQMGTLQVYTRLSGSTDMQLQWELSGDRGDTWNRAVINHNITDSYQVIFHGDIGGFLSDIAIDDVTTWNETCEAFGGWGDWGNWTDCTTTCGGGIQNRTRYCDSPPPPYGFTCVGDDDGDMADTEQQECNKQPCPESESAPVCTNEYMELALPAHRLAHVVTSGLHWDPDPSCKATFNGTHYVLRTGLYQCGTKVTFDTKYVIFSNNVSLLFTHDGIITRDHDVVIRAVCKYDREEAVMSEFLPIPGGLEFVDEGFGQLSIRLDLFPTQSYLAPYTAPEYPVHKHLRDMMYLQLQVQGHALQLSVIALHCEATSGHNSSLHYPLIQDGCASDDTLQFYGSPDPGTQRFGLEAFRFVQEVTTVYIRCEVEVCDAADTGSRCAQGCSTSRHHKRALESDTKSRYVISRGPIVISTGYNEADSADNMALVLGGTAGVVIFAAVLLALKVRRSKKVHPKYQLLVDAE</sequence>
<protein>
    <submittedName>
        <fullName evidence="6">MAM and LDL-receptor class A domain-containing protein 2-like</fullName>
    </submittedName>
</protein>
<dbReference type="PROSITE" id="PS50092">
    <property type="entry name" value="TSP1"/>
    <property type="match status" value="2"/>
</dbReference>
<dbReference type="Gene3D" id="2.60.40.3210">
    <property type="entry name" value="Zona pellucida, ZP-N domain"/>
    <property type="match status" value="1"/>
</dbReference>
<evidence type="ECO:0000259" key="3">
    <source>
        <dbReference type="PROSITE" id="PS50060"/>
    </source>
</evidence>
<dbReference type="CDD" id="cd06263">
    <property type="entry name" value="MAM"/>
    <property type="match status" value="2"/>
</dbReference>
<evidence type="ECO:0000256" key="2">
    <source>
        <dbReference type="SAM" id="Phobius"/>
    </source>
</evidence>
<dbReference type="Pfam" id="PF00629">
    <property type="entry name" value="MAM"/>
    <property type="match status" value="2"/>
</dbReference>
<dbReference type="SMART" id="SM00137">
    <property type="entry name" value="MAM"/>
    <property type="match status" value="2"/>
</dbReference>
<dbReference type="FunFam" id="2.20.100.10:FF:000001">
    <property type="entry name" value="semaphorin-5A isoform X1"/>
    <property type="match status" value="2"/>
</dbReference>
<gene>
    <name evidence="6" type="primary">LOC109483195</name>
</gene>
<keyword evidence="2" id="KW-0472">Membrane</keyword>
<dbReference type="OrthoDB" id="6107927at2759"/>
<dbReference type="RefSeq" id="XP_019641738.1">
    <property type="nucleotide sequence ID" value="XM_019786179.1"/>
</dbReference>
<dbReference type="SUPFAM" id="SSF49899">
    <property type="entry name" value="Concanavalin A-like lectins/glucanases"/>
    <property type="match status" value="2"/>
</dbReference>
<dbReference type="GO" id="GO:0016020">
    <property type="term" value="C:membrane"/>
    <property type="evidence" value="ECO:0007669"/>
    <property type="project" value="InterPro"/>
</dbReference>
<name>A0A6P4ZXY3_BRABE</name>
<dbReference type="Pfam" id="PF00100">
    <property type="entry name" value="Zona_pellucida"/>
    <property type="match status" value="1"/>
</dbReference>
<dbReference type="Gene3D" id="2.20.100.10">
    <property type="entry name" value="Thrombospondin type-1 (TSP1) repeat"/>
    <property type="match status" value="2"/>
</dbReference>
<dbReference type="SMART" id="SM00241">
    <property type="entry name" value="ZP"/>
    <property type="match status" value="1"/>
</dbReference>
<dbReference type="PROSITE" id="PS50060">
    <property type="entry name" value="MAM_2"/>
    <property type="match status" value="2"/>
</dbReference>
<dbReference type="PANTHER" id="PTHR23282">
    <property type="entry name" value="APICAL ENDOSOMAL GLYCOPROTEIN PRECURSOR"/>
    <property type="match status" value="1"/>
</dbReference>
<dbReference type="SUPFAM" id="SSF82895">
    <property type="entry name" value="TSP-1 type 1 repeat"/>
    <property type="match status" value="2"/>
</dbReference>
<dbReference type="Pfam" id="PF00090">
    <property type="entry name" value="TSP_1"/>
    <property type="match status" value="2"/>
</dbReference>
<evidence type="ECO:0000313" key="6">
    <source>
        <dbReference type="RefSeq" id="XP_019641738.1"/>
    </source>
</evidence>
<dbReference type="InterPro" id="IPR000884">
    <property type="entry name" value="TSP1_rpt"/>
</dbReference>
<dbReference type="Proteomes" id="UP000515135">
    <property type="component" value="Unplaced"/>
</dbReference>
<feature type="transmembrane region" description="Helical" evidence="2">
    <location>
        <begin position="700"/>
        <end position="720"/>
    </location>
</feature>
<dbReference type="InterPro" id="IPR013320">
    <property type="entry name" value="ConA-like_dom_sf"/>
</dbReference>
<feature type="domain" description="MAM" evidence="3">
    <location>
        <begin position="180"/>
        <end position="350"/>
    </location>
</feature>
<dbReference type="PROSITE" id="PS51034">
    <property type="entry name" value="ZP_2"/>
    <property type="match status" value="1"/>
</dbReference>
<reference evidence="6" key="1">
    <citation type="submission" date="2025-08" db="UniProtKB">
        <authorList>
            <consortium name="RefSeq"/>
        </authorList>
    </citation>
    <scope>IDENTIFICATION</scope>
    <source>
        <tissue evidence="6">Gonad</tissue>
    </source>
</reference>
<dbReference type="InterPro" id="IPR042235">
    <property type="entry name" value="ZP-C_dom"/>
</dbReference>
<dbReference type="AlphaFoldDB" id="A0A6P4ZXY3"/>
<feature type="domain" description="ZP" evidence="4">
    <location>
        <begin position="418"/>
        <end position="663"/>
    </location>
</feature>
<dbReference type="GeneID" id="109483195"/>
<evidence type="ECO:0000259" key="4">
    <source>
        <dbReference type="PROSITE" id="PS51034"/>
    </source>
</evidence>
<keyword evidence="5" id="KW-1185">Reference proteome</keyword>
<dbReference type="Gene3D" id="2.60.120.200">
    <property type="match status" value="2"/>
</dbReference>
<dbReference type="InterPro" id="IPR051560">
    <property type="entry name" value="MAM_domain-containing"/>
</dbReference>
<keyword evidence="2" id="KW-1133">Transmembrane helix</keyword>
<accession>A0A6P4ZXY3</accession>
<evidence type="ECO:0000313" key="5">
    <source>
        <dbReference type="Proteomes" id="UP000515135"/>
    </source>
</evidence>
<dbReference type="InterPro" id="IPR055355">
    <property type="entry name" value="ZP-C"/>
</dbReference>
<dbReference type="InterPro" id="IPR000998">
    <property type="entry name" value="MAM_dom"/>
</dbReference>
<keyword evidence="1" id="KW-1015">Disulfide bond</keyword>
<organism evidence="5 6">
    <name type="scientific">Branchiostoma belcheri</name>
    <name type="common">Amphioxus</name>
    <dbReference type="NCBI Taxonomy" id="7741"/>
    <lineage>
        <taxon>Eukaryota</taxon>
        <taxon>Metazoa</taxon>
        <taxon>Chordata</taxon>
        <taxon>Cephalochordata</taxon>
        <taxon>Leptocardii</taxon>
        <taxon>Amphioxiformes</taxon>
        <taxon>Branchiostomatidae</taxon>
        <taxon>Branchiostoma</taxon>
    </lineage>
</organism>
<dbReference type="KEGG" id="bbel:109483195"/>
<dbReference type="InterPro" id="IPR055356">
    <property type="entry name" value="ZP-N"/>
</dbReference>
<dbReference type="PANTHER" id="PTHR23282:SF101">
    <property type="entry name" value="MAM DOMAIN-CONTAINING PROTEIN"/>
    <property type="match status" value="1"/>
</dbReference>
<dbReference type="InterPro" id="IPR001507">
    <property type="entry name" value="ZP_dom"/>
</dbReference>
<dbReference type="SMART" id="SM00209">
    <property type="entry name" value="TSP1"/>
    <property type="match status" value="2"/>
</dbReference>